<reference evidence="2 3" key="1">
    <citation type="submission" date="2019-03" db="EMBL/GenBank/DDBJ databases">
        <title>Draft genome of Gammaproteobacteria bacterium LSUCC0057, a member of the SAR92 clade.</title>
        <authorList>
            <person name="Lanclos V.C."/>
            <person name="Doiron C."/>
            <person name="Henson M.W."/>
            <person name="Thrash J.C."/>
        </authorList>
    </citation>
    <scope>NUCLEOTIDE SEQUENCE [LARGE SCALE GENOMIC DNA]</scope>
    <source>
        <strain evidence="2 3">LSUCC0057</strain>
    </source>
</reference>
<gene>
    <name evidence="2" type="ORF">E3W66_05405</name>
</gene>
<evidence type="ECO:0000313" key="3">
    <source>
        <dbReference type="Proteomes" id="UP000298133"/>
    </source>
</evidence>
<protein>
    <submittedName>
        <fullName evidence="2">Uncharacterized protein</fullName>
    </submittedName>
</protein>
<dbReference type="Proteomes" id="UP000298133">
    <property type="component" value="Unassembled WGS sequence"/>
</dbReference>
<evidence type="ECO:0000256" key="1">
    <source>
        <dbReference type="SAM" id="Phobius"/>
    </source>
</evidence>
<keyword evidence="1" id="KW-0472">Membrane</keyword>
<sequence>MLNYRTVSGLLLLCVVILPLSFQWATASDGQWWRPFVIWALLIYAVYLQQRHSRRGRDDSE</sequence>
<dbReference type="AlphaFoldDB" id="A0A4Y8UJ01"/>
<proteinExistence type="predicted"/>
<keyword evidence="3" id="KW-1185">Reference proteome</keyword>
<comment type="caution">
    <text evidence="2">The sequence shown here is derived from an EMBL/GenBank/DDBJ whole genome shotgun (WGS) entry which is preliminary data.</text>
</comment>
<keyword evidence="1" id="KW-1133">Transmembrane helix</keyword>
<name>A0A4Y8UJ01_9GAMM</name>
<accession>A0A4Y8UJ01</accession>
<keyword evidence="1" id="KW-0812">Transmembrane</keyword>
<dbReference type="OrthoDB" id="6388786at2"/>
<evidence type="ECO:0000313" key="2">
    <source>
        <dbReference type="EMBL" id="TFH67689.1"/>
    </source>
</evidence>
<feature type="transmembrane region" description="Helical" evidence="1">
    <location>
        <begin position="32"/>
        <end position="48"/>
    </location>
</feature>
<organism evidence="2 3">
    <name type="scientific">Gammaproteobacteria bacterium LSUCC0057</name>
    <dbReference type="NCBI Taxonomy" id="2559237"/>
    <lineage>
        <taxon>Bacteria</taxon>
        <taxon>Pseudomonadati</taxon>
        <taxon>Pseudomonadota</taxon>
        <taxon>Gammaproteobacteria</taxon>
        <taxon>Cellvibrionales</taxon>
        <taxon>Porticoccaceae</taxon>
        <taxon>SAR92 clade</taxon>
    </lineage>
</organism>
<dbReference type="EMBL" id="SPIA01000002">
    <property type="protein sequence ID" value="TFH67689.1"/>
    <property type="molecule type" value="Genomic_DNA"/>
</dbReference>